<evidence type="ECO:0000313" key="2">
    <source>
        <dbReference type="Proteomes" id="UP000807769"/>
    </source>
</evidence>
<dbReference type="Proteomes" id="UP000807769">
    <property type="component" value="Unassembled WGS sequence"/>
</dbReference>
<keyword evidence="2" id="KW-1185">Reference proteome</keyword>
<sequence>QWCKTNNFESMLPQDIKEQKTAVAIANVQQTSLNSHLQENPSVDIVVPYMNTVSRKATIEWLISTSQLIQAIDHLSFQKMIAVAAHAMSGVVLPNCNTTHCKIMNLFKKQMMKLKEHLLRSRAQGGWITRAWPQFICCAPFPSMCP</sequence>
<gene>
    <name evidence="1" type="ORF">BJ212DRAFT_1287594</name>
</gene>
<protein>
    <submittedName>
        <fullName evidence="1">Uncharacterized protein</fullName>
    </submittedName>
</protein>
<dbReference type="EMBL" id="JABBWG010000123">
    <property type="protein sequence ID" value="KAG1800071.1"/>
    <property type="molecule type" value="Genomic_DNA"/>
</dbReference>
<feature type="non-terminal residue" evidence="1">
    <location>
        <position position="146"/>
    </location>
</feature>
<dbReference type="GeneID" id="64626012"/>
<organism evidence="1 2">
    <name type="scientific">Suillus subaureus</name>
    <dbReference type="NCBI Taxonomy" id="48587"/>
    <lineage>
        <taxon>Eukaryota</taxon>
        <taxon>Fungi</taxon>
        <taxon>Dikarya</taxon>
        <taxon>Basidiomycota</taxon>
        <taxon>Agaricomycotina</taxon>
        <taxon>Agaricomycetes</taxon>
        <taxon>Agaricomycetidae</taxon>
        <taxon>Boletales</taxon>
        <taxon>Suillineae</taxon>
        <taxon>Suillaceae</taxon>
        <taxon>Suillus</taxon>
    </lineage>
</organism>
<dbReference type="OrthoDB" id="3256444at2759"/>
<name>A0A9P7DPS1_9AGAM</name>
<reference evidence="1" key="1">
    <citation type="journal article" date="2020" name="New Phytol.">
        <title>Comparative genomics reveals dynamic genome evolution in host specialist ectomycorrhizal fungi.</title>
        <authorList>
            <person name="Lofgren L.A."/>
            <person name="Nguyen N.H."/>
            <person name="Vilgalys R."/>
            <person name="Ruytinx J."/>
            <person name="Liao H.L."/>
            <person name="Branco S."/>
            <person name="Kuo A."/>
            <person name="LaButti K."/>
            <person name="Lipzen A."/>
            <person name="Andreopoulos W."/>
            <person name="Pangilinan J."/>
            <person name="Riley R."/>
            <person name="Hundley H."/>
            <person name="Na H."/>
            <person name="Barry K."/>
            <person name="Grigoriev I.V."/>
            <person name="Stajich J.E."/>
            <person name="Kennedy P.G."/>
        </authorList>
    </citation>
    <scope>NUCLEOTIDE SEQUENCE</scope>
    <source>
        <strain evidence="1">MN1</strain>
    </source>
</reference>
<evidence type="ECO:0000313" key="1">
    <source>
        <dbReference type="EMBL" id="KAG1800071.1"/>
    </source>
</evidence>
<accession>A0A9P7DPS1</accession>
<comment type="caution">
    <text evidence="1">The sequence shown here is derived from an EMBL/GenBank/DDBJ whole genome shotgun (WGS) entry which is preliminary data.</text>
</comment>
<proteinExistence type="predicted"/>
<dbReference type="AlphaFoldDB" id="A0A9P7DPS1"/>
<dbReference type="RefSeq" id="XP_041185829.1">
    <property type="nucleotide sequence ID" value="XM_041331995.1"/>
</dbReference>